<comment type="caution">
    <text evidence="1">The sequence shown here is derived from an EMBL/GenBank/DDBJ whole genome shotgun (WGS) entry which is preliminary data.</text>
</comment>
<protein>
    <submittedName>
        <fullName evidence="1">Fur-regulated basic protein FbpA</fullName>
    </submittedName>
</protein>
<organism evidence="1 2">
    <name type="scientific">Fictibacillus marinisediminis</name>
    <dbReference type="NCBI Taxonomy" id="2878389"/>
    <lineage>
        <taxon>Bacteria</taxon>
        <taxon>Bacillati</taxon>
        <taxon>Bacillota</taxon>
        <taxon>Bacilli</taxon>
        <taxon>Bacillales</taxon>
        <taxon>Fictibacillaceae</taxon>
        <taxon>Fictibacillus</taxon>
    </lineage>
</organism>
<name>A0A9X1XD35_9BACL</name>
<reference evidence="1" key="1">
    <citation type="submission" date="2021-09" db="EMBL/GenBank/DDBJ databases">
        <title>Genome analysis of Fictibacillus sp. KIGAM418 isolated from marine sediment.</title>
        <authorList>
            <person name="Seo M.-J."/>
            <person name="Cho E.-S."/>
            <person name="Hwang C.Y."/>
        </authorList>
    </citation>
    <scope>NUCLEOTIDE SEQUENCE</scope>
    <source>
        <strain evidence="1">KIGAM418</strain>
    </source>
</reference>
<evidence type="ECO:0000313" key="2">
    <source>
        <dbReference type="Proteomes" id="UP001139011"/>
    </source>
</evidence>
<dbReference type="AlphaFoldDB" id="A0A9X1XD35"/>
<dbReference type="InterPro" id="IPR025072">
    <property type="entry name" value="Fur_reg_FbpA"/>
</dbReference>
<dbReference type="RefSeq" id="WP_082683571.1">
    <property type="nucleotide sequence ID" value="NZ_JAIWJX010000002.1"/>
</dbReference>
<keyword evidence="2" id="KW-1185">Reference proteome</keyword>
<dbReference type="Proteomes" id="UP001139011">
    <property type="component" value="Unassembled WGS sequence"/>
</dbReference>
<sequence length="47" mass="5551">MEQKKQVLISKLIDAGYYKSENGHLHELSVEELLKEYQTLKLKALYQ</sequence>
<proteinExistence type="predicted"/>
<dbReference type="EMBL" id="JAIWJX010000002">
    <property type="protein sequence ID" value="MCK6258652.1"/>
    <property type="molecule type" value="Genomic_DNA"/>
</dbReference>
<gene>
    <name evidence="1" type="ORF">LCY76_18960</name>
</gene>
<evidence type="ECO:0000313" key="1">
    <source>
        <dbReference type="EMBL" id="MCK6258652.1"/>
    </source>
</evidence>
<accession>A0A9X1XD35</accession>
<dbReference type="Pfam" id="PF13076">
    <property type="entry name" value="Fur_reg_FbpA"/>
    <property type="match status" value="1"/>
</dbReference>